<gene>
    <name evidence="2" type="primary">tgmA</name>
    <name evidence="2" type="ORF">NE857_21300</name>
</gene>
<dbReference type="EMBL" id="CP099837">
    <property type="protein sequence ID" value="USY17853.1"/>
    <property type="molecule type" value="Genomic_DNA"/>
</dbReference>
<dbReference type="InterPro" id="IPR025843">
    <property type="entry name" value="Actino_peptide"/>
</dbReference>
<dbReference type="InterPro" id="IPR026496">
    <property type="entry name" value="GRASP_targ"/>
</dbReference>
<dbReference type="Pfam" id="PF14408">
    <property type="entry name" value="Actino_peptide"/>
    <property type="match status" value="1"/>
</dbReference>
<evidence type="ECO:0000313" key="2">
    <source>
        <dbReference type="EMBL" id="USY17853.1"/>
    </source>
</evidence>
<proteinExistence type="predicted"/>
<evidence type="ECO:0000256" key="1">
    <source>
        <dbReference type="SAM" id="MobiDB-lite"/>
    </source>
</evidence>
<sequence>MDTATHPLLESPDGESRASIARVGDAFPLDPTASIWEASTEARTQVRPWGLRYAVTPQARAEVVESAERFVYDPVKQMSVDRLTGQPCGKRGSGTKETTGNTDNQGPSGEETSTD</sequence>
<reference evidence="2" key="1">
    <citation type="submission" date="2022-06" db="EMBL/GenBank/DDBJ databases">
        <authorList>
            <person name="Ping M."/>
        </authorList>
    </citation>
    <scope>NUCLEOTIDE SEQUENCE</scope>
    <source>
        <strain evidence="2">JCM11759T</strain>
    </source>
</reference>
<keyword evidence="3" id="KW-1185">Reference proteome</keyword>
<organism evidence="2 3">
    <name type="scientific">Nocardiopsis exhalans</name>
    <dbReference type="NCBI Taxonomy" id="163604"/>
    <lineage>
        <taxon>Bacteria</taxon>
        <taxon>Bacillati</taxon>
        <taxon>Actinomycetota</taxon>
        <taxon>Actinomycetes</taxon>
        <taxon>Streptosporangiales</taxon>
        <taxon>Nocardiopsidaceae</taxon>
        <taxon>Nocardiopsis</taxon>
    </lineage>
</organism>
<dbReference type="RefSeq" id="WP_254417344.1">
    <property type="nucleotide sequence ID" value="NZ_BAAAJB010000011.1"/>
</dbReference>
<dbReference type="NCBIfam" id="TIGR04186">
    <property type="entry name" value="GRASP_targ"/>
    <property type="match status" value="1"/>
</dbReference>
<dbReference type="Proteomes" id="UP001055940">
    <property type="component" value="Chromosome"/>
</dbReference>
<protein>
    <submittedName>
        <fullName evidence="2">ATP-grasp-modified RiPP</fullName>
    </submittedName>
</protein>
<accession>A0ABY5D2V1</accession>
<feature type="region of interest" description="Disordered" evidence="1">
    <location>
        <begin position="81"/>
        <end position="115"/>
    </location>
</feature>
<evidence type="ECO:0000313" key="3">
    <source>
        <dbReference type="Proteomes" id="UP001055940"/>
    </source>
</evidence>
<name>A0ABY5D2V1_9ACTN</name>
<feature type="compositionally biased region" description="Polar residues" evidence="1">
    <location>
        <begin position="95"/>
        <end position="115"/>
    </location>
</feature>